<dbReference type="Proteomes" id="UP000237040">
    <property type="component" value="Unassembled WGS sequence"/>
</dbReference>
<dbReference type="GO" id="GO:0008233">
    <property type="term" value="F:peptidase activity"/>
    <property type="evidence" value="ECO:0007669"/>
    <property type="project" value="UniProtKB-KW"/>
</dbReference>
<evidence type="ECO:0000256" key="3">
    <source>
        <dbReference type="ARBA" id="ARBA00022813"/>
    </source>
</evidence>
<evidence type="ECO:0000256" key="1">
    <source>
        <dbReference type="ARBA" id="ARBA00022670"/>
    </source>
</evidence>
<evidence type="ECO:0000256" key="4">
    <source>
        <dbReference type="ARBA" id="ARBA00069124"/>
    </source>
</evidence>
<protein>
    <recommendedName>
        <fullName evidence="4">Isoaspartyl peptidase</fullName>
    </recommendedName>
</protein>
<comment type="caution">
    <text evidence="8">The sequence shown here is derived from an EMBL/GenBank/DDBJ whole genome shotgun (WGS) entry which is preliminary data.</text>
</comment>
<name>A0A2J6WE16_9BACT</name>
<dbReference type="GO" id="GO:0006508">
    <property type="term" value="P:proteolysis"/>
    <property type="evidence" value="ECO:0007669"/>
    <property type="project" value="UniProtKB-KW"/>
</dbReference>
<gene>
    <name evidence="9" type="ORF">C0175_05310</name>
    <name evidence="8" type="ORF">C0189_03710</name>
</gene>
<dbReference type="InterPro" id="IPR000246">
    <property type="entry name" value="Peptidase_T2"/>
</dbReference>
<dbReference type="GO" id="GO:0005737">
    <property type="term" value="C:cytoplasm"/>
    <property type="evidence" value="ECO:0007669"/>
    <property type="project" value="TreeGrafter"/>
</dbReference>
<evidence type="ECO:0000313" key="10">
    <source>
        <dbReference type="Proteomes" id="UP000236910"/>
    </source>
</evidence>
<proteinExistence type="predicted"/>
<feature type="active site" description="Nucleophile" evidence="5">
    <location>
        <position position="154"/>
    </location>
</feature>
<feature type="site" description="Cleavage; by autolysis" evidence="7">
    <location>
        <begin position="153"/>
        <end position="154"/>
    </location>
</feature>
<dbReference type="CDD" id="cd14950">
    <property type="entry name" value="Asparaginase_2_like_2"/>
    <property type="match status" value="1"/>
</dbReference>
<evidence type="ECO:0000256" key="2">
    <source>
        <dbReference type="ARBA" id="ARBA00022801"/>
    </source>
</evidence>
<reference evidence="10 11" key="1">
    <citation type="submission" date="2018-01" db="EMBL/GenBank/DDBJ databases">
        <title>Metagenomic assembled genomes from two thermal pools in the Uzon Caldera, Kamchatka, Russia.</title>
        <authorList>
            <person name="Wilkins L."/>
            <person name="Ettinger C."/>
        </authorList>
    </citation>
    <scope>NUCLEOTIDE SEQUENCE [LARGE SCALE GENOMIC DNA]</scope>
    <source>
        <strain evidence="9">ARK-10</strain>
        <strain evidence="8">ZAV-07</strain>
    </source>
</reference>
<dbReference type="RefSeq" id="WP_424586627.1">
    <property type="nucleotide sequence ID" value="NZ_JBNARP010000012.1"/>
</dbReference>
<evidence type="ECO:0000313" key="9">
    <source>
        <dbReference type="EMBL" id="PMP81502.1"/>
    </source>
</evidence>
<dbReference type="Pfam" id="PF01112">
    <property type="entry name" value="Asparaginase_2"/>
    <property type="match status" value="2"/>
</dbReference>
<evidence type="ECO:0000256" key="5">
    <source>
        <dbReference type="PIRSR" id="PIRSR600246-1"/>
    </source>
</evidence>
<dbReference type="PANTHER" id="PTHR10188">
    <property type="entry name" value="L-ASPARAGINASE"/>
    <property type="match status" value="1"/>
</dbReference>
<keyword evidence="2" id="KW-0378">Hydrolase</keyword>
<dbReference type="AlphaFoldDB" id="A0A2J6WE16"/>
<feature type="binding site" evidence="6">
    <location>
        <begin position="203"/>
        <end position="206"/>
    </location>
    <ligand>
        <name>substrate</name>
    </ligand>
</feature>
<evidence type="ECO:0000313" key="11">
    <source>
        <dbReference type="Proteomes" id="UP000237040"/>
    </source>
</evidence>
<keyword evidence="1" id="KW-0645">Protease</keyword>
<dbReference type="EMBL" id="PNIL01000055">
    <property type="protein sequence ID" value="PMP67150.1"/>
    <property type="molecule type" value="Genomic_DNA"/>
</dbReference>
<evidence type="ECO:0000256" key="7">
    <source>
        <dbReference type="PIRSR" id="PIRSR600246-3"/>
    </source>
</evidence>
<dbReference type="EMBL" id="PNIX01000309">
    <property type="protein sequence ID" value="PMP81502.1"/>
    <property type="molecule type" value="Genomic_DNA"/>
</dbReference>
<dbReference type="SUPFAM" id="SSF56235">
    <property type="entry name" value="N-terminal nucleophile aminohydrolases (Ntn hydrolases)"/>
    <property type="match status" value="1"/>
</dbReference>
<evidence type="ECO:0000313" key="8">
    <source>
        <dbReference type="EMBL" id="PMP67150.1"/>
    </source>
</evidence>
<dbReference type="GO" id="GO:0016811">
    <property type="term" value="F:hydrolase activity, acting on carbon-nitrogen (but not peptide) bonds, in linear amides"/>
    <property type="evidence" value="ECO:0007669"/>
    <property type="project" value="UniProtKB-ARBA"/>
</dbReference>
<dbReference type="FunFam" id="3.60.20.30:FF:000001">
    <property type="entry name" value="Isoaspartyl peptidase/L-asparaginase"/>
    <property type="match status" value="1"/>
</dbReference>
<feature type="binding site" evidence="6">
    <location>
        <begin position="181"/>
        <end position="184"/>
    </location>
    <ligand>
        <name>substrate</name>
    </ligand>
</feature>
<sequence length="281" mass="30209">MRAIIVHGGAGDAKRTEEIPERVDFVKKVANYGFDLLKSGLNAVEVAVRVVKMLEDHPLFDAGRGSYLNEEGFVEMDAGIMDGSTLSIGAVAGIKRLKNPIELARLVMEKSHHNILIGDGAEKFALENGLEFVPPYYFYTDRIIKIFEGTYGDTVGAVVLDGNKIVSAVSTGGTPKKHVGRVGDSPIVGSGFYANSEFGAVSTGIGEDIMKVILSFRISLYYPNYSISDAVKKCIDDLSGINGHGGLIALDKNGNIGYSFNTKGMFFAYMKDGQDTVVGGF</sequence>
<dbReference type="PANTHER" id="PTHR10188:SF6">
    <property type="entry name" value="N(4)-(BETA-N-ACETYLGLUCOSAMINYL)-L-ASPARAGINASE"/>
    <property type="match status" value="1"/>
</dbReference>
<dbReference type="Gene3D" id="3.60.20.30">
    <property type="entry name" value="(Glycosyl)asparaginase"/>
    <property type="match status" value="1"/>
</dbReference>
<dbReference type="Proteomes" id="UP000236910">
    <property type="component" value="Unassembled WGS sequence"/>
</dbReference>
<dbReference type="InterPro" id="IPR029055">
    <property type="entry name" value="Ntn_hydrolases_N"/>
</dbReference>
<organism evidence="8 11">
    <name type="scientific">Caldisericum exile</name>
    <dbReference type="NCBI Taxonomy" id="693075"/>
    <lineage>
        <taxon>Bacteria</taxon>
        <taxon>Pseudomonadati</taxon>
        <taxon>Caldisericota/Cryosericota group</taxon>
        <taxon>Caldisericota</taxon>
        <taxon>Caldisericia</taxon>
        <taxon>Caldisericales</taxon>
        <taxon>Caldisericaceae</taxon>
        <taxon>Caldisericum</taxon>
    </lineage>
</organism>
<accession>A0A2J6WE16</accession>
<keyword evidence="3" id="KW-0068">Autocatalytic cleavage</keyword>
<evidence type="ECO:0000256" key="6">
    <source>
        <dbReference type="PIRSR" id="PIRSR600246-2"/>
    </source>
</evidence>